<dbReference type="InterPro" id="IPR041657">
    <property type="entry name" value="HTH_17"/>
</dbReference>
<evidence type="ECO:0000313" key="3">
    <source>
        <dbReference type="Proteomes" id="UP001595817"/>
    </source>
</evidence>
<comment type="caution">
    <text evidence="2">The sequence shown here is derived from an EMBL/GenBank/DDBJ whole genome shotgun (WGS) entry which is preliminary data.</text>
</comment>
<dbReference type="InterPro" id="IPR036388">
    <property type="entry name" value="WH-like_DNA-bd_sf"/>
</dbReference>
<feature type="domain" description="Helix-turn-helix" evidence="1">
    <location>
        <begin position="10"/>
        <end position="58"/>
    </location>
</feature>
<name>A0ABV8X0H4_9LACT</name>
<reference evidence="3" key="1">
    <citation type="journal article" date="2019" name="Int. J. Syst. Evol. Microbiol.">
        <title>The Global Catalogue of Microorganisms (GCM) 10K type strain sequencing project: providing services to taxonomists for standard genome sequencing and annotation.</title>
        <authorList>
            <consortium name="The Broad Institute Genomics Platform"/>
            <consortium name="The Broad Institute Genome Sequencing Center for Infectious Disease"/>
            <person name="Wu L."/>
            <person name="Ma J."/>
        </authorList>
    </citation>
    <scope>NUCLEOTIDE SEQUENCE [LARGE SCALE GENOMIC DNA]</scope>
    <source>
        <strain evidence="3">CCUG 59778</strain>
    </source>
</reference>
<dbReference type="Proteomes" id="UP001595817">
    <property type="component" value="Unassembled WGS sequence"/>
</dbReference>
<dbReference type="Gene3D" id="1.10.10.10">
    <property type="entry name" value="Winged helix-like DNA-binding domain superfamily/Winged helix DNA-binding domain"/>
    <property type="match status" value="1"/>
</dbReference>
<proteinExistence type="predicted"/>
<sequence>MSTNVEKRIVLTVKEVAEMLGVSNTTIYTMVRLGEIPHAKARNKILFHRETVEHWLINQHQQALQA</sequence>
<dbReference type="InterPro" id="IPR009061">
    <property type="entry name" value="DNA-bd_dom_put_sf"/>
</dbReference>
<organism evidence="2 3">
    <name type="scientific">Chungangia koreensis</name>
    <dbReference type="NCBI Taxonomy" id="752657"/>
    <lineage>
        <taxon>Bacteria</taxon>
        <taxon>Bacillati</taxon>
        <taxon>Bacillota</taxon>
        <taxon>Bacilli</taxon>
        <taxon>Lactobacillales</taxon>
        <taxon>Chungangia</taxon>
    </lineage>
</organism>
<keyword evidence="3" id="KW-1185">Reference proteome</keyword>
<protein>
    <submittedName>
        <fullName evidence="2">Helix-turn-helix domain-containing protein</fullName>
    </submittedName>
</protein>
<dbReference type="Pfam" id="PF12728">
    <property type="entry name" value="HTH_17"/>
    <property type="match status" value="1"/>
</dbReference>
<dbReference type="EMBL" id="JBHSEC010000002">
    <property type="protein sequence ID" value="MFC4409441.1"/>
    <property type="molecule type" value="Genomic_DNA"/>
</dbReference>
<dbReference type="InterPro" id="IPR010093">
    <property type="entry name" value="SinI_DNA-bd"/>
</dbReference>
<gene>
    <name evidence="2" type="ORF">ACFOZY_03205</name>
</gene>
<dbReference type="SUPFAM" id="SSF46955">
    <property type="entry name" value="Putative DNA-binding domain"/>
    <property type="match status" value="1"/>
</dbReference>
<accession>A0ABV8X0H4</accession>
<dbReference type="NCBIfam" id="TIGR01764">
    <property type="entry name" value="excise"/>
    <property type="match status" value="1"/>
</dbReference>
<dbReference type="RefSeq" id="WP_378152179.1">
    <property type="nucleotide sequence ID" value="NZ_JBHSEC010000002.1"/>
</dbReference>
<evidence type="ECO:0000259" key="1">
    <source>
        <dbReference type="Pfam" id="PF12728"/>
    </source>
</evidence>
<evidence type="ECO:0000313" key="2">
    <source>
        <dbReference type="EMBL" id="MFC4409441.1"/>
    </source>
</evidence>